<evidence type="ECO:0000313" key="14">
    <source>
        <dbReference type="Proteomes" id="UP000676428"/>
    </source>
</evidence>
<evidence type="ECO:0000256" key="7">
    <source>
        <dbReference type="ARBA" id="ARBA00023065"/>
    </source>
</evidence>
<feature type="signal peptide" evidence="11">
    <location>
        <begin position="1"/>
        <end position="22"/>
    </location>
</feature>
<evidence type="ECO:0000313" key="13">
    <source>
        <dbReference type="EMBL" id="QVK22567.1"/>
    </source>
</evidence>
<proteinExistence type="predicted"/>
<evidence type="ECO:0000256" key="5">
    <source>
        <dbReference type="ARBA" id="ARBA00022692"/>
    </source>
</evidence>
<keyword evidence="8" id="KW-0626">Porin</keyword>
<evidence type="ECO:0000256" key="8">
    <source>
        <dbReference type="ARBA" id="ARBA00023114"/>
    </source>
</evidence>
<dbReference type="PANTHER" id="PTHR34501">
    <property type="entry name" value="PROTEIN YDDL-RELATED"/>
    <property type="match status" value="1"/>
</dbReference>
<accession>A0ABX8DFJ7</accession>
<dbReference type="Gene3D" id="2.40.160.10">
    <property type="entry name" value="Porin"/>
    <property type="match status" value="1"/>
</dbReference>
<keyword evidence="5" id="KW-0812">Transmembrane</keyword>
<dbReference type="CDD" id="cd00342">
    <property type="entry name" value="gram_neg_porins"/>
    <property type="match status" value="1"/>
</dbReference>
<evidence type="ECO:0000256" key="10">
    <source>
        <dbReference type="ARBA" id="ARBA00023237"/>
    </source>
</evidence>
<evidence type="ECO:0000256" key="4">
    <source>
        <dbReference type="ARBA" id="ARBA00022452"/>
    </source>
</evidence>
<reference evidence="13 14" key="1">
    <citation type="journal article" date="2012" name="Int. J. Syst. Evol. Microbiol.">
        <title>Shewanella dokdonensis sp. nov., isolated from seawater.</title>
        <authorList>
            <person name="Sung H.R."/>
            <person name="Yoon J.H."/>
            <person name="Ghim S.Y."/>
        </authorList>
    </citation>
    <scope>NUCLEOTIDE SEQUENCE [LARGE SCALE GENOMIC DNA]</scope>
    <source>
        <strain evidence="13 14">DSM 23626</strain>
    </source>
</reference>
<keyword evidence="3" id="KW-0813">Transport</keyword>
<dbReference type="InterPro" id="IPR002299">
    <property type="entry name" value="Porin_Neis"/>
</dbReference>
<feature type="domain" description="Porin" evidence="12">
    <location>
        <begin position="7"/>
        <end position="219"/>
    </location>
</feature>
<dbReference type="Proteomes" id="UP000676428">
    <property type="component" value="Chromosome"/>
</dbReference>
<gene>
    <name evidence="13" type="ORF">KHX94_14815</name>
</gene>
<evidence type="ECO:0000256" key="2">
    <source>
        <dbReference type="ARBA" id="ARBA00011233"/>
    </source>
</evidence>
<dbReference type="RefSeq" id="WP_213681219.1">
    <property type="nucleotide sequence ID" value="NZ_CP074572.1"/>
</dbReference>
<comment type="subcellular location">
    <subcellularLocation>
        <location evidence="1">Cell outer membrane</location>
        <topology evidence="1">Multi-pass membrane protein</topology>
    </subcellularLocation>
</comment>
<evidence type="ECO:0000256" key="11">
    <source>
        <dbReference type="SAM" id="SignalP"/>
    </source>
</evidence>
<protein>
    <submittedName>
        <fullName evidence="13">Porin</fullName>
    </submittedName>
</protein>
<evidence type="ECO:0000256" key="1">
    <source>
        <dbReference type="ARBA" id="ARBA00004571"/>
    </source>
</evidence>
<organism evidence="13 14">
    <name type="scientific">Shewanella dokdonensis</name>
    <dbReference type="NCBI Taxonomy" id="712036"/>
    <lineage>
        <taxon>Bacteria</taxon>
        <taxon>Pseudomonadati</taxon>
        <taxon>Pseudomonadota</taxon>
        <taxon>Gammaproteobacteria</taxon>
        <taxon>Alteromonadales</taxon>
        <taxon>Shewanellaceae</taxon>
        <taxon>Shewanella</taxon>
    </lineage>
</organism>
<evidence type="ECO:0000256" key="6">
    <source>
        <dbReference type="ARBA" id="ARBA00022729"/>
    </source>
</evidence>
<comment type="subunit">
    <text evidence="2">Homotrimer.</text>
</comment>
<dbReference type="SUPFAM" id="SSF56935">
    <property type="entry name" value="Porins"/>
    <property type="match status" value="1"/>
</dbReference>
<evidence type="ECO:0000256" key="3">
    <source>
        <dbReference type="ARBA" id="ARBA00022448"/>
    </source>
</evidence>
<dbReference type="Pfam" id="PF13609">
    <property type="entry name" value="Porin_4"/>
    <property type="match status" value="1"/>
</dbReference>
<dbReference type="EMBL" id="CP074572">
    <property type="protein sequence ID" value="QVK22567.1"/>
    <property type="molecule type" value="Genomic_DNA"/>
</dbReference>
<sequence length="243" mass="26590">MKKTILALSLISAISPVTHAFASEAQFYGRAWLGLTYSDNGLLSNRKENGTQLENFASFIGLRGEEKLNDNLKIIYVAEAGTEGYYETSELFKPRNTYIGVAGTYGSIVFGRNDTVFKKTEGRVDLFNVTSADMAKLIAGNDRLGDSVTYYSPKLSGIQFGSSYQFADNVDNSSGNYALSATLGDSRFKKNNYYMALAYADGLNQMDAYRVVGGVKLAGIHWGHCSNMLNQISMKTSVVTVIC</sequence>
<keyword evidence="9" id="KW-0472">Membrane</keyword>
<keyword evidence="7" id="KW-0406">Ion transport</keyword>
<name>A0ABX8DFJ7_9GAMM</name>
<evidence type="ECO:0000259" key="12">
    <source>
        <dbReference type="Pfam" id="PF13609"/>
    </source>
</evidence>
<keyword evidence="14" id="KW-1185">Reference proteome</keyword>
<keyword evidence="4" id="KW-1134">Transmembrane beta strand</keyword>
<dbReference type="PANTHER" id="PTHR34501:SF9">
    <property type="entry name" value="MAJOR OUTER MEMBRANE PROTEIN P.IA"/>
    <property type="match status" value="1"/>
</dbReference>
<dbReference type="PRINTS" id="PR00184">
    <property type="entry name" value="NEISSPPORIN"/>
</dbReference>
<keyword evidence="6 11" id="KW-0732">Signal</keyword>
<evidence type="ECO:0000256" key="9">
    <source>
        <dbReference type="ARBA" id="ARBA00023136"/>
    </source>
</evidence>
<keyword evidence="10" id="KW-0998">Cell outer membrane</keyword>
<dbReference type="InterPro" id="IPR050298">
    <property type="entry name" value="Gram-neg_bact_OMP"/>
</dbReference>
<dbReference type="InterPro" id="IPR033900">
    <property type="entry name" value="Gram_neg_porin_domain"/>
</dbReference>
<feature type="chain" id="PRO_5046052090" evidence="11">
    <location>
        <begin position="23"/>
        <end position="243"/>
    </location>
</feature>
<dbReference type="InterPro" id="IPR023614">
    <property type="entry name" value="Porin_dom_sf"/>
</dbReference>